<dbReference type="Pfam" id="PF02002">
    <property type="entry name" value="TFIIE_alpha"/>
    <property type="match status" value="1"/>
</dbReference>
<sequence>MNSGEVELEYAKLARSVARLFYSRKSNGVAAVLINLLTKHEWTKEDLLAKELGLSWRQVRKALRELEQDLLIQRVVLRDSKSHGTMTRFTSSESSQSYCCLDYKRMVDSCRLKLYQVRRYLKGEEEDKTKVEGYFCPNEDCGKTYTALESTDLEVDEETFMFLCGVCDTTLQDGNTKADDKETQKHKEMLKRQQALFEEELKPFGALLKRLQPYNPPDFGTLQEWATAQAKIREAKQNGDTEIIEQGKTDFNIEFEEDVGQKNDLTAVKQEGKAEKKELPPWMRLGYQDVKVKTEGEGIPAGQGTGAKLEGGEAGAASRATGKRSADNASQESVAKKAKVESAPAPVEPNETEDAEEDDDDVEWEDM</sequence>
<reference evidence="5" key="1">
    <citation type="submission" date="2021-01" db="EMBL/GenBank/DDBJ databases">
        <authorList>
            <person name="Corre E."/>
            <person name="Pelletier E."/>
            <person name="Niang G."/>
            <person name="Scheremetjew M."/>
            <person name="Finn R."/>
            <person name="Kale V."/>
            <person name="Holt S."/>
            <person name="Cochrane G."/>
            <person name="Meng A."/>
            <person name="Brown T."/>
            <person name="Cohen L."/>
        </authorList>
    </citation>
    <scope>NUCLEOTIDE SEQUENCE</scope>
    <source>
        <strain evidence="5">RCC1871</strain>
    </source>
</reference>
<dbReference type="SMART" id="SM00531">
    <property type="entry name" value="TFIIE"/>
    <property type="match status" value="1"/>
</dbReference>
<feature type="region of interest" description="Disordered" evidence="3">
    <location>
        <begin position="296"/>
        <end position="367"/>
    </location>
</feature>
<dbReference type="InterPro" id="IPR039997">
    <property type="entry name" value="TFE"/>
</dbReference>
<dbReference type="InterPro" id="IPR024550">
    <property type="entry name" value="TFIIEa/SarR/Rpc3_HTH_dom"/>
</dbReference>
<protein>
    <recommendedName>
        <fullName evidence="4">HTH TFE/IIEalpha-type domain-containing protein</fullName>
    </recommendedName>
</protein>
<dbReference type="InterPro" id="IPR002853">
    <property type="entry name" value="TFIIE_asu"/>
</dbReference>
<proteinExistence type="predicted"/>
<dbReference type="SUPFAM" id="SSF46785">
    <property type="entry name" value="Winged helix' DNA-binding domain"/>
    <property type="match status" value="1"/>
</dbReference>
<organism evidence="5">
    <name type="scientific">Chloropicon roscoffensis</name>
    <dbReference type="NCBI Taxonomy" id="1461544"/>
    <lineage>
        <taxon>Eukaryota</taxon>
        <taxon>Viridiplantae</taxon>
        <taxon>Chlorophyta</taxon>
        <taxon>Chloropicophyceae</taxon>
        <taxon>Chloropicales</taxon>
        <taxon>Chloropicaceae</taxon>
        <taxon>Chloropicon</taxon>
    </lineage>
</organism>
<keyword evidence="1" id="KW-0805">Transcription regulation</keyword>
<keyword evidence="2" id="KW-0804">Transcription</keyword>
<dbReference type="AlphaFoldDB" id="A0A7S3CHM1"/>
<feature type="domain" description="HTH TFE/IIEalpha-type" evidence="4">
    <location>
        <begin position="10"/>
        <end position="111"/>
    </location>
</feature>
<evidence type="ECO:0000313" key="5">
    <source>
        <dbReference type="EMBL" id="CAE0196307.1"/>
    </source>
</evidence>
<dbReference type="PROSITE" id="PS51344">
    <property type="entry name" value="HTH_TFE_IIE"/>
    <property type="match status" value="1"/>
</dbReference>
<feature type="compositionally biased region" description="Acidic residues" evidence="3">
    <location>
        <begin position="350"/>
        <end position="367"/>
    </location>
</feature>
<dbReference type="GO" id="GO:0005673">
    <property type="term" value="C:transcription factor TFIIE complex"/>
    <property type="evidence" value="ECO:0007669"/>
    <property type="project" value="TreeGrafter"/>
</dbReference>
<dbReference type="InterPro" id="IPR036390">
    <property type="entry name" value="WH_DNA-bd_sf"/>
</dbReference>
<evidence type="ECO:0000256" key="1">
    <source>
        <dbReference type="ARBA" id="ARBA00023015"/>
    </source>
</evidence>
<gene>
    <name evidence="5" type="ORF">CROS1456_LOCUS9404</name>
</gene>
<accession>A0A7S3CHM1</accession>
<evidence type="ECO:0000259" key="4">
    <source>
        <dbReference type="PROSITE" id="PS51344"/>
    </source>
</evidence>
<dbReference type="PANTHER" id="PTHR13097:SF7">
    <property type="entry name" value="GENERAL TRANSCRIPTION FACTOR IIE SUBUNIT 1"/>
    <property type="match status" value="1"/>
</dbReference>
<dbReference type="SUPFAM" id="SSF57783">
    <property type="entry name" value="Zinc beta-ribbon"/>
    <property type="match status" value="1"/>
</dbReference>
<evidence type="ECO:0000256" key="2">
    <source>
        <dbReference type="ARBA" id="ARBA00023163"/>
    </source>
</evidence>
<dbReference type="InterPro" id="IPR017919">
    <property type="entry name" value="TFIIE/TFIIEa_HTH"/>
</dbReference>
<dbReference type="PANTHER" id="PTHR13097">
    <property type="entry name" value="TRANSCRIPTION INITIATION FACTOR IIE, ALPHA SUBUNIT"/>
    <property type="match status" value="1"/>
</dbReference>
<dbReference type="GO" id="GO:0006367">
    <property type="term" value="P:transcription initiation at RNA polymerase II promoter"/>
    <property type="evidence" value="ECO:0007669"/>
    <property type="project" value="InterPro"/>
</dbReference>
<evidence type="ECO:0000256" key="3">
    <source>
        <dbReference type="SAM" id="MobiDB-lite"/>
    </source>
</evidence>
<dbReference type="EMBL" id="HBHZ01012154">
    <property type="protein sequence ID" value="CAE0196307.1"/>
    <property type="molecule type" value="Transcribed_RNA"/>
</dbReference>
<name>A0A7S3CHM1_9CHLO</name>